<evidence type="ECO:0000256" key="3">
    <source>
        <dbReference type="ARBA" id="ARBA00022692"/>
    </source>
</evidence>
<keyword evidence="10" id="KW-1185">Reference proteome</keyword>
<evidence type="ECO:0000256" key="6">
    <source>
        <dbReference type="ARBA" id="ARBA00022989"/>
    </source>
</evidence>
<keyword evidence="7" id="KW-0333">Golgi apparatus</keyword>
<keyword evidence="5" id="KW-0735">Signal-anchor</keyword>
<comment type="similarity">
    <text evidence="2">Belongs to the glycosyl hydrolase 99 family.</text>
</comment>
<dbReference type="WBParaSite" id="GPUH_0002402301-mRNA-1">
    <property type="protein sequence ID" value="GPUH_0002402301-mRNA-1"/>
    <property type="gene ID" value="GPUH_0002402301"/>
</dbReference>
<dbReference type="EMBL" id="UYRT01099657">
    <property type="protein sequence ID" value="VDN42247.1"/>
    <property type="molecule type" value="Genomic_DNA"/>
</dbReference>
<dbReference type="AlphaFoldDB" id="A0A183ESQ2"/>
<evidence type="ECO:0000256" key="5">
    <source>
        <dbReference type="ARBA" id="ARBA00022968"/>
    </source>
</evidence>
<dbReference type="Proteomes" id="UP000271098">
    <property type="component" value="Unassembled WGS sequence"/>
</dbReference>
<evidence type="ECO:0000313" key="11">
    <source>
        <dbReference type="WBParaSite" id="GPUH_0002402301-mRNA-1"/>
    </source>
</evidence>
<evidence type="ECO:0000256" key="8">
    <source>
        <dbReference type="ARBA" id="ARBA00023136"/>
    </source>
</evidence>
<accession>A0A183ESQ2</accession>
<evidence type="ECO:0000256" key="7">
    <source>
        <dbReference type="ARBA" id="ARBA00023034"/>
    </source>
</evidence>
<dbReference type="Pfam" id="PF16317">
    <property type="entry name" value="Glyco_hydro_99"/>
    <property type="match status" value="1"/>
</dbReference>
<keyword evidence="4" id="KW-0378">Hydrolase</keyword>
<keyword evidence="8" id="KW-0472">Membrane</keyword>
<dbReference type="PANTHER" id="PTHR13572">
    <property type="entry name" value="ENDO-ALPHA-1,2-MANNOSIDASE"/>
    <property type="match status" value="1"/>
</dbReference>
<organism evidence="11">
    <name type="scientific">Gongylonema pulchrum</name>
    <dbReference type="NCBI Taxonomy" id="637853"/>
    <lineage>
        <taxon>Eukaryota</taxon>
        <taxon>Metazoa</taxon>
        <taxon>Ecdysozoa</taxon>
        <taxon>Nematoda</taxon>
        <taxon>Chromadorea</taxon>
        <taxon>Rhabditida</taxon>
        <taxon>Spirurina</taxon>
        <taxon>Spiruromorpha</taxon>
        <taxon>Spiruroidea</taxon>
        <taxon>Gongylonematidae</taxon>
        <taxon>Gongylonema</taxon>
    </lineage>
</organism>
<name>A0A183ESQ2_9BILA</name>
<dbReference type="InterPro" id="IPR026071">
    <property type="entry name" value="Glyco_Hydrolase_99"/>
</dbReference>
<comment type="subcellular location">
    <subcellularLocation>
        <location evidence="1">Golgi apparatus membrane</location>
        <topology evidence="1">Single-pass type II membrane protein</topology>
    </subcellularLocation>
</comment>
<dbReference type="PANTHER" id="PTHR13572:SF4">
    <property type="entry name" value="RE57134P"/>
    <property type="match status" value="1"/>
</dbReference>
<sequence>ISENSIQIFYYPWYGNPEHDNGKYYHWNHKYLPHWDQTLEEQYPAGPHIPPADISSNFYPLLGPYSSRDRAVIEQHMRWMSSAGIDVVVVSWYPPGLADEEGHPWDDLIPMLLNITEEYRMKLSFHMEPYAGRNAESLFANIKYIIDNYGSHPALYSGRRQGLKNDEKERELPLLYFYDSYRVPVDEWSKLTTPTGMYSVRNTKYDVFFVGRFSHFALVILTPRKQPCLEKRI</sequence>
<gene>
    <name evidence="9" type="ORF">GPUH_LOCUS23993</name>
</gene>
<proteinExistence type="inferred from homology"/>
<reference evidence="11" key="1">
    <citation type="submission" date="2016-06" db="UniProtKB">
        <authorList>
            <consortium name="WormBaseParasite"/>
        </authorList>
    </citation>
    <scope>IDENTIFICATION</scope>
</reference>
<keyword evidence="3" id="KW-0812">Transmembrane</keyword>
<protein>
    <submittedName>
        <fullName evidence="11">Mannosidase endo-alpha like</fullName>
    </submittedName>
</protein>
<dbReference type="OrthoDB" id="406152at2759"/>
<dbReference type="Gene3D" id="3.20.20.80">
    <property type="entry name" value="Glycosidases"/>
    <property type="match status" value="1"/>
</dbReference>
<evidence type="ECO:0000256" key="1">
    <source>
        <dbReference type="ARBA" id="ARBA00004323"/>
    </source>
</evidence>
<evidence type="ECO:0000256" key="2">
    <source>
        <dbReference type="ARBA" id="ARBA00009559"/>
    </source>
</evidence>
<evidence type="ECO:0000313" key="10">
    <source>
        <dbReference type="Proteomes" id="UP000271098"/>
    </source>
</evidence>
<evidence type="ECO:0000313" key="9">
    <source>
        <dbReference type="EMBL" id="VDN42247.1"/>
    </source>
</evidence>
<dbReference type="GO" id="GO:0000139">
    <property type="term" value="C:Golgi membrane"/>
    <property type="evidence" value="ECO:0007669"/>
    <property type="project" value="UniProtKB-SubCell"/>
</dbReference>
<dbReference type="GO" id="GO:0004559">
    <property type="term" value="F:alpha-mannosidase activity"/>
    <property type="evidence" value="ECO:0007669"/>
    <property type="project" value="TreeGrafter"/>
</dbReference>
<keyword evidence="6" id="KW-1133">Transmembrane helix</keyword>
<evidence type="ECO:0000256" key="4">
    <source>
        <dbReference type="ARBA" id="ARBA00022801"/>
    </source>
</evidence>
<reference evidence="9 10" key="2">
    <citation type="submission" date="2018-11" db="EMBL/GenBank/DDBJ databases">
        <authorList>
            <consortium name="Pathogen Informatics"/>
        </authorList>
    </citation>
    <scope>NUCLEOTIDE SEQUENCE [LARGE SCALE GENOMIC DNA]</scope>
</reference>